<dbReference type="AlphaFoldDB" id="A0AAE0G9U2"/>
<dbReference type="InterPro" id="IPR015866">
    <property type="entry name" value="Ser-tRNA-synth_1_N"/>
</dbReference>
<proteinExistence type="predicted"/>
<accession>A0AAE0G9U2</accession>
<dbReference type="InterPro" id="IPR042103">
    <property type="entry name" value="SerRS_1_N_sf"/>
</dbReference>
<dbReference type="SUPFAM" id="SSF55681">
    <property type="entry name" value="Class II aaRS and biotin synthetases"/>
    <property type="match status" value="1"/>
</dbReference>
<reference evidence="2 3" key="1">
    <citation type="journal article" date="2015" name="Genome Biol. Evol.">
        <title>Comparative Genomics of a Bacterivorous Green Alga Reveals Evolutionary Causalities and Consequences of Phago-Mixotrophic Mode of Nutrition.</title>
        <authorList>
            <person name="Burns J.A."/>
            <person name="Paasch A."/>
            <person name="Narechania A."/>
            <person name="Kim E."/>
        </authorList>
    </citation>
    <scope>NUCLEOTIDE SEQUENCE [LARGE SCALE GENOMIC DNA]</scope>
    <source>
        <strain evidence="2 3">PLY_AMNH</strain>
    </source>
</reference>
<dbReference type="SUPFAM" id="SSF46589">
    <property type="entry name" value="tRNA-binding arm"/>
    <property type="match status" value="1"/>
</dbReference>
<dbReference type="GO" id="GO:0004828">
    <property type="term" value="F:serine-tRNA ligase activity"/>
    <property type="evidence" value="ECO:0007669"/>
    <property type="project" value="InterPro"/>
</dbReference>
<keyword evidence="3" id="KW-1185">Reference proteome</keyword>
<sequence>MLSKGACICYGTPSLNVYTPPGLTAALPQTSRPKHTFKFRGVAPCAAPGNIRSTRALRIAASAEAPAQTWKASIDFKNIRENVDAIEENAKARASKVDVQRVAELYDEYLTVKAETDQLRAARNENAAKMKGKMEQDARQALIDEGKVLKEKISVLEEKLSVVETDMQREGQKIPNASHPDVPIGGEENATLRKMVGEQRDFGFEFKDHVALGESLKMIDFERASEVSGNKFLYLRNAGALLELALVNWAMTKVVSRGFSPMITPDLVRSSVVEKCGFQPRMANTQVGEPCREPAARRESTHSIEW</sequence>
<evidence type="ECO:0000259" key="1">
    <source>
        <dbReference type="Pfam" id="PF02403"/>
    </source>
</evidence>
<dbReference type="GO" id="GO:0005524">
    <property type="term" value="F:ATP binding"/>
    <property type="evidence" value="ECO:0007669"/>
    <property type="project" value="InterPro"/>
</dbReference>
<dbReference type="InterPro" id="IPR045864">
    <property type="entry name" value="aa-tRNA-synth_II/BPL/LPL"/>
</dbReference>
<dbReference type="Pfam" id="PF02403">
    <property type="entry name" value="Seryl_tRNA_N"/>
    <property type="match status" value="1"/>
</dbReference>
<dbReference type="Gene3D" id="1.10.287.40">
    <property type="entry name" value="Serine-tRNA synthetase, tRNA binding domain"/>
    <property type="match status" value="1"/>
</dbReference>
<dbReference type="InterPro" id="IPR010978">
    <property type="entry name" value="tRNA-bd_arm"/>
</dbReference>
<gene>
    <name evidence="2" type="ORF">CYMTET_17694</name>
</gene>
<dbReference type="Gene3D" id="3.30.930.10">
    <property type="entry name" value="Bira Bifunctional Protein, Domain 2"/>
    <property type="match status" value="1"/>
</dbReference>
<dbReference type="EMBL" id="LGRX02007938">
    <property type="protein sequence ID" value="KAK3274108.1"/>
    <property type="molecule type" value="Genomic_DNA"/>
</dbReference>
<organism evidence="2 3">
    <name type="scientific">Cymbomonas tetramitiformis</name>
    <dbReference type="NCBI Taxonomy" id="36881"/>
    <lineage>
        <taxon>Eukaryota</taxon>
        <taxon>Viridiplantae</taxon>
        <taxon>Chlorophyta</taxon>
        <taxon>Pyramimonadophyceae</taxon>
        <taxon>Pyramimonadales</taxon>
        <taxon>Pyramimonadaceae</taxon>
        <taxon>Cymbomonas</taxon>
    </lineage>
</organism>
<dbReference type="GO" id="GO:0006434">
    <property type="term" value="P:seryl-tRNA aminoacylation"/>
    <property type="evidence" value="ECO:0007669"/>
    <property type="project" value="InterPro"/>
</dbReference>
<evidence type="ECO:0000313" key="3">
    <source>
        <dbReference type="Proteomes" id="UP001190700"/>
    </source>
</evidence>
<dbReference type="Proteomes" id="UP001190700">
    <property type="component" value="Unassembled WGS sequence"/>
</dbReference>
<dbReference type="InterPro" id="IPR002317">
    <property type="entry name" value="Ser-tRNA-ligase_type_1"/>
</dbReference>
<feature type="domain" description="Serine-tRNA synthetase type1 N-terminal" evidence="1">
    <location>
        <begin position="74"/>
        <end position="176"/>
    </location>
</feature>
<protein>
    <recommendedName>
        <fullName evidence="1">Serine-tRNA synthetase type1 N-terminal domain-containing protein</fullName>
    </recommendedName>
</protein>
<name>A0AAE0G9U2_9CHLO</name>
<comment type="caution">
    <text evidence="2">The sequence shown here is derived from an EMBL/GenBank/DDBJ whole genome shotgun (WGS) entry which is preliminary data.</text>
</comment>
<evidence type="ECO:0000313" key="2">
    <source>
        <dbReference type="EMBL" id="KAK3274108.1"/>
    </source>
</evidence>
<dbReference type="PANTHER" id="PTHR11778">
    <property type="entry name" value="SERYL-TRNA SYNTHETASE"/>
    <property type="match status" value="1"/>
</dbReference>